<comment type="caution">
    <text evidence="1">The sequence shown here is derived from an EMBL/GenBank/DDBJ whole genome shotgun (WGS) entry which is preliminary data.</text>
</comment>
<dbReference type="Proteomes" id="UP000752696">
    <property type="component" value="Unassembled WGS sequence"/>
</dbReference>
<dbReference type="EMBL" id="CAJDYZ010000501">
    <property type="protein sequence ID" value="CAD1468413.1"/>
    <property type="molecule type" value="Genomic_DNA"/>
</dbReference>
<feature type="non-terminal residue" evidence="1">
    <location>
        <position position="40"/>
    </location>
</feature>
<gene>
    <name evidence="1" type="ORF">MHI_LOCUS41880</name>
</gene>
<feature type="non-terminal residue" evidence="1">
    <location>
        <position position="1"/>
    </location>
</feature>
<accession>A0A6V7GTU2</accession>
<name>A0A6V7GTU2_9HYME</name>
<evidence type="ECO:0000313" key="2">
    <source>
        <dbReference type="Proteomes" id="UP000752696"/>
    </source>
</evidence>
<evidence type="ECO:0000313" key="1">
    <source>
        <dbReference type="EMBL" id="CAD1468413.1"/>
    </source>
</evidence>
<sequence>PNSDTNNVHPSSSFVTIEGLKVKVKAPSEVSSTYLSLQMR</sequence>
<dbReference type="AlphaFoldDB" id="A0A6V7GTU2"/>
<organism evidence="1 2">
    <name type="scientific">Heterotrigona itama</name>
    <dbReference type="NCBI Taxonomy" id="395501"/>
    <lineage>
        <taxon>Eukaryota</taxon>
        <taxon>Metazoa</taxon>
        <taxon>Ecdysozoa</taxon>
        <taxon>Arthropoda</taxon>
        <taxon>Hexapoda</taxon>
        <taxon>Insecta</taxon>
        <taxon>Pterygota</taxon>
        <taxon>Neoptera</taxon>
        <taxon>Endopterygota</taxon>
        <taxon>Hymenoptera</taxon>
        <taxon>Apocrita</taxon>
        <taxon>Aculeata</taxon>
        <taxon>Apoidea</taxon>
        <taxon>Anthophila</taxon>
        <taxon>Apidae</taxon>
        <taxon>Heterotrigona</taxon>
    </lineage>
</organism>
<proteinExistence type="predicted"/>
<reference evidence="1" key="1">
    <citation type="submission" date="2020-07" db="EMBL/GenBank/DDBJ databases">
        <authorList>
            <person name="Nazaruddin N."/>
        </authorList>
    </citation>
    <scope>NUCLEOTIDE SEQUENCE</scope>
</reference>
<keyword evidence="2" id="KW-1185">Reference proteome</keyword>
<protein>
    <submittedName>
        <fullName evidence="1">Uncharacterized protein</fullName>
    </submittedName>
</protein>